<feature type="compositionally biased region" description="Basic and acidic residues" evidence="1">
    <location>
        <begin position="575"/>
        <end position="587"/>
    </location>
</feature>
<feature type="compositionally biased region" description="Polar residues" evidence="1">
    <location>
        <begin position="609"/>
        <end position="628"/>
    </location>
</feature>
<gene>
    <name evidence="2" type="ORF">PAXRUDRAFT_146183</name>
</gene>
<feature type="compositionally biased region" description="Basic and acidic residues" evidence="1">
    <location>
        <begin position="478"/>
        <end position="528"/>
    </location>
</feature>
<dbReference type="SUPFAM" id="SSF46785">
    <property type="entry name" value="Winged helix' DNA-binding domain"/>
    <property type="match status" value="1"/>
</dbReference>
<dbReference type="EMBL" id="KN825228">
    <property type="protein sequence ID" value="KIK92937.1"/>
    <property type="molecule type" value="Genomic_DNA"/>
</dbReference>
<feature type="region of interest" description="Disordered" evidence="1">
    <location>
        <begin position="139"/>
        <end position="194"/>
    </location>
</feature>
<reference evidence="2 3" key="1">
    <citation type="submission" date="2014-04" db="EMBL/GenBank/DDBJ databases">
        <authorList>
            <consortium name="DOE Joint Genome Institute"/>
            <person name="Kuo A."/>
            <person name="Kohler A."/>
            <person name="Jargeat P."/>
            <person name="Nagy L.G."/>
            <person name="Floudas D."/>
            <person name="Copeland A."/>
            <person name="Barry K.W."/>
            <person name="Cichocki N."/>
            <person name="Veneault-Fourrey C."/>
            <person name="LaButti K."/>
            <person name="Lindquist E.A."/>
            <person name="Lipzen A."/>
            <person name="Lundell T."/>
            <person name="Morin E."/>
            <person name="Murat C."/>
            <person name="Sun H."/>
            <person name="Tunlid A."/>
            <person name="Henrissat B."/>
            <person name="Grigoriev I.V."/>
            <person name="Hibbett D.S."/>
            <person name="Martin F."/>
            <person name="Nordberg H.P."/>
            <person name="Cantor M.N."/>
            <person name="Hua S.X."/>
        </authorList>
    </citation>
    <scope>NUCLEOTIDE SEQUENCE [LARGE SCALE GENOMIC DNA]</scope>
    <source>
        <strain evidence="2 3">Ve08.2h10</strain>
    </source>
</reference>
<feature type="compositionally biased region" description="Low complexity" evidence="1">
    <location>
        <begin position="322"/>
        <end position="341"/>
    </location>
</feature>
<keyword evidence="3" id="KW-1185">Reference proteome</keyword>
<dbReference type="HOGENOM" id="CLU_012434_0_0_1"/>
<dbReference type="Proteomes" id="UP000054538">
    <property type="component" value="Unassembled WGS sequence"/>
</dbReference>
<evidence type="ECO:0000256" key="1">
    <source>
        <dbReference type="SAM" id="MobiDB-lite"/>
    </source>
</evidence>
<dbReference type="AlphaFoldDB" id="A0A0D0D7V1"/>
<feature type="compositionally biased region" description="Basic and acidic residues" evidence="1">
    <location>
        <begin position="353"/>
        <end position="377"/>
    </location>
</feature>
<dbReference type="STRING" id="930991.A0A0D0D7V1"/>
<feature type="compositionally biased region" description="Low complexity" evidence="1">
    <location>
        <begin position="393"/>
        <end position="410"/>
    </location>
</feature>
<name>A0A0D0D7V1_9AGAM</name>
<dbReference type="InterPro" id="IPR042065">
    <property type="entry name" value="E3_ELL-like"/>
</dbReference>
<accession>A0A0D0D7V1</accession>
<dbReference type="InterPro" id="IPR036390">
    <property type="entry name" value="WH_DNA-bd_sf"/>
</dbReference>
<feature type="compositionally biased region" description="Polar residues" evidence="1">
    <location>
        <begin position="661"/>
        <end position="671"/>
    </location>
</feature>
<feature type="compositionally biased region" description="Pro residues" evidence="1">
    <location>
        <begin position="443"/>
        <end position="458"/>
    </location>
</feature>
<organism evidence="2 3">
    <name type="scientific">Paxillus rubicundulus Ve08.2h10</name>
    <dbReference type="NCBI Taxonomy" id="930991"/>
    <lineage>
        <taxon>Eukaryota</taxon>
        <taxon>Fungi</taxon>
        <taxon>Dikarya</taxon>
        <taxon>Basidiomycota</taxon>
        <taxon>Agaricomycotina</taxon>
        <taxon>Agaricomycetes</taxon>
        <taxon>Agaricomycetidae</taxon>
        <taxon>Boletales</taxon>
        <taxon>Paxilineae</taxon>
        <taxon>Paxillaceae</taxon>
        <taxon>Paxillus</taxon>
    </lineage>
</organism>
<dbReference type="InParanoid" id="A0A0D0D7V1"/>
<evidence type="ECO:0000313" key="2">
    <source>
        <dbReference type="EMBL" id="KIK92937.1"/>
    </source>
</evidence>
<dbReference type="Gene3D" id="1.10.10.2670">
    <property type="entry name" value="E3 ubiquitin-protein ligase"/>
    <property type="match status" value="1"/>
</dbReference>
<proteinExistence type="predicted"/>
<evidence type="ECO:0008006" key="4">
    <source>
        <dbReference type="Google" id="ProtNLM"/>
    </source>
</evidence>
<reference evidence="3" key="2">
    <citation type="submission" date="2015-01" db="EMBL/GenBank/DDBJ databases">
        <title>Evolutionary Origins and Diversification of the Mycorrhizal Mutualists.</title>
        <authorList>
            <consortium name="DOE Joint Genome Institute"/>
            <consortium name="Mycorrhizal Genomics Consortium"/>
            <person name="Kohler A."/>
            <person name="Kuo A."/>
            <person name="Nagy L.G."/>
            <person name="Floudas D."/>
            <person name="Copeland A."/>
            <person name="Barry K.W."/>
            <person name="Cichocki N."/>
            <person name="Veneault-Fourrey C."/>
            <person name="LaButti K."/>
            <person name="Lindquist E.A."/>
            <person name="Lipzen A."/>
            <person name="Lundell T."/>
            <person name="Morin E."/>
            <person name="Murat C."/>
            <person name="Riley R."/>
            <person name="Ohm R."/>
            <person name="Sun H."/>
            <person name="Tunlid A."/>
            <person name="Henrissat B."/>
            <person name="Grigoriev I.V."/>
            <person name="Hibbett D.S."/>
            <person name="Martin F."/>
        </authorList>
    </citation>
    <scope>NUCLEOTIDE SEQUENCE [LARGE SCALE GENOMIC DNA]</scope>
    <source>
        <strain evidence="3">Ve08.2h10</strain>
    </source>
</reference>
<feature type="region of interest" description="Disordered" evidence="1">
    <location>
        <begin position="304"/>
        <end position="683"/>
    </location>
</feature>
<evidence type="ECO:0000313" key="3">
    <source>
        <dbReference type="Proteomes" id="UP000054538"/>
    </source>
</evidence>
<feature type="compositionally biased region" description="Polar residues" evidence="1">
    <location>
        <begin position="419"/>
        <end position="441"/>
    </location>
</feature>
<sequence length="763" mass="83643">MPLPSGAPLSLQVQSNLANAVQSKPKRAMIVRMSAETLEALEAFPNHPQMSFEFGDNPGIYIGETFFPMRPQKESSPHEIYLRAASAAKPMAPLKLYANVIGKFMVERQLGEKITDKVRQQTMVAKQQHMERQAILLDQPPIPAPGARNGKRKMPGSGTVVNKNLASDHLRVPSSSSQASRKVSPLPHNPPSARVNTDVRRRLVHCLAIAPRLAEDAVKMVGGASISVSAREDLLVLLEAVAEQQAPAKKGDKSPRPWALKPQSWTEVRPYEWPKLTEAERTTMCRQARMAFKALKIPETDPAWDNVRYRPTAPTIPSSGPASQPMATSSSRSSASWASPAQTEPKRLAISTKDAKLKSKQDTSRAKGEVRMKDEGSKATPTRVNAIKRVEAASDSGSATGTSGAKTIASRRLPGSGYQAKNSPQPSSGGSEKSVGTSTTQKPPLPASLPPKPVPAVLPPGGSQARKTIPTVPPKISKKSDGSDRERDRDKGYERGREREREKRQQMERERRQRERAREKSRISKDRAPSVTGFKRKNTIQDHEDSPDDSSTKAFIPKRRKLDDGASVASSSSSKFRDAGLPKKPVHDTSVPRLKIKKESTPMPPPRAPSTTQERLSSSPRTKANGTTKARRRSPIYTSSEDEGEILQPRKHDPSPPPVSDRSNSGQSNGKGSRHRSRASYPLPTDHAALRALYHSQYGDYLGTFSKVVAQKRKIESILNGDSDAEVDVMDPDDLTKLSIEHKTLQAELENIRQMYTKGTTDG</sequence>
<protein>
    <recommendedName>
        <fullName evidence="4">RNA polymerase II elongation factor ELL N-terminal domain-containing protein</fullName>
    </recommendedName>
</protein>
<dbReference type="OrthoDB" id="2587563at2759"/>